<feature type="domain" description="Aminoglycoside phosphotransferase" evidence="1">
    <location>
        <begin position="18"/>
        <end position="277"/>
    </location>
</feature>
<accession>A0A7W3PEB7</accession>
<dbReference type="InterPro" id="IPR051678">
    <property type="entry name" value="AGP_Transferase"/>
</dbReference>
<keyword evidence="2" id="KW-0808">Transferase</keyword>
<dbReference type="InterPro" id="IPR011009">
    <property type="entry name" value="Kinase-like_dom_sf"/>
</dbReference>
<evidence type="ECO:0000313" key="2">
    <source>
        <dbReference type="EMBL" id="MBA8808723.1"/>
    </source>
</evidence>
<dbReference type="EMBL" id="JACGWV010000001">
    <property type="protein sequence ID" value="MBA8808723.1"/>
    <property type="molecule type" value="Genomic_DNA"/>
</dbReference>
<dbReference type="RefSeq" id="WP_182616936.1">
    <property type="nucleotide sequence ID" value="NZ_BAAATF010000003.1"/>
</dbReference>
<sequence>MQPPIPRVEPRLPGYLLVPLAGGWSAETFLATPAAGGDGADGAHAGEPLVVRYFAGARHAPDAAGIQAALLGRVRDALPVPAVRQVHNADDGSPGLLVMELLPGELGSLVLARLVEDRRRADRRHRRREADERLRSLGRSLGRVAGTLAATPLPRSGLFADAALRIEPFDLRLPDWVDTHAAGLVASGWSDGEVTGLREVAKRAVVDLEGAPACLVHSDLNPKNVLVDPETLQVTGVLDWEFAHAGHPATDLGNLLRFDREPAYVEGLLDGWFAGQGPDAGFGIAPNRATGSVGRRRATDLARAADLVALVELAARATENPVVHQARAHLRAVARTGDVHATP</sequence>
<dbReference type="AlphaFoldDB" id="A0A7W3PEB7"/>
<protein>
    <submittedName>
        <fullName evidence="2">Aminoglycoside phosphotransferase (APT) family kinase protein</fullName>
    </submittedName>
</protein>
<dbReference type="InterPro" id="IPR002575">
    <property type="entry name" value="Aminoglycoside_PTrfase"/>
</dbReference>
<dbReference type="GO" id="GO:0016301">
    <property type="term" value="F:kinase activity"/>
    <property type="evidence" value="ECO:0007669"/>
    <property type="project" value="UniProtKB-KW"/>
</dbReference>
<dbReference type="PANTHER" id="PTHR21310:SF15">
    <property type="entry name" value="AMINOGLYCOSIDE PHOSPHOTRANSFERASE DOMAIN-CONTAINING PROTEIN"/>
    <property type="match status" value="1"/>
</dbReference>
<dbReference type="Proteomes" id="UP000540568">
    <property type="component" value="Unassembled WGS sequence"/>
</dbReference>
<keyword evidence="3" id="KW-1185">Reference proteome</keyword>
<evidence type="ECO:0000259" key="1">
    <source>
        <dbReference type="Pfam" id="PF01636"/>
    </source>
</evidence>
<comment type="caution">
    <text evidence="2">The sequence shown here is derived from an EMBL/GenBank/DDBJ whole genome shotgun (WGS) entry which is preliminary data.</text>
</comment>
<dbReference type="Gene3D" id="3.90.1200.10">
    <property type="match status" value="1"/>
</dbReference>
<gene>
    <name evidence="2" type="ORF">FHX71_002665</name>
</gene>
<keyword evidence="2" id="KW-0418">Kinase</keyword>
<evidence type="ECO:0000313" key="3">
    <source>
        <dbReference type="Proteomes" id="UP000540568"/>
    </source>
</evidence>
<dbReference type="Pfam" id="PF01636">
    <property type="entry name" value="APH"/>
    <property type="match status" value="1"/>
</dbReference>
<dbReference type="PANTHER" id="PTHR21310">
    <property type="entry name" value="AMINOGLYCOSIDE PHOSPHOTRANSFERASE-RELATED-RELATED"/>
    <property type="match status" value="1"/>
</dbReference>
<dbReference type="SUPFAM" id="SSF56112">
    <property type="entry name" value="Protein kinase-like (PK-like)"/>
    <property type="match status" value="1"/>
</dbReference>
<organism evidence="2 3">
    <name type="scientific">Promicromonospora sukumoe</name>
    <dbReference type="NCBI Taxonomy" id="88382"/>
    <lineage>
        <taxon>Bacteria</taxon>
        <taxon>Bacillati</taxon>
        <taxon>Actinomycetota</taxon>
        <taxon>Actinomycetes</taxon>
        <taxon>Micrococcales</taxon>
        <taxon>Promicromonosporaceae</taxon>
        <taxon>Promicromonospora</taxon>
    </lineage>
</organism>
<reference evidence="2 3" key="1">
    <citation type="submission" date="2020-07" db="EMBL/GenBank/DDBJ databases">
        <title>Sequencing the genomes of 1000 actinobacteria strains.</title>
        <authorList>
            <person name="Klenk H.-P."/>
        </authorList>
    </citation>
    <scope>NUCLEOTIDE SEQUENCE [LARGE SCALE GENOMIC DNA]</scope>
    <source>
        <strain evidence="2 3">DSM 44121</strain>
    </source>
</reference>
<proteinExistence type="predicted"/>
<name>A0A7W3PEB7_9MICO</name>